<dbReference type="Proteomes" id="UP001595533">
    <property type="component" value="Unassembled WGS sequence"/>
</dbReference>
<dbReference type="GO" id="GO:0016757">
    <property type="term" value="F:glycosyltransferase activity"/>
    <property type="evidence" value="ECO:0007669"/>
    <property type="project" value="UniProtKB-KW"/>
</dbReference>
<feature type="coiled-coil region" evidence="1">
    <location>
        <begin position="545"/>
        <end position="572"/>
    </location>
</feature>
<comment type="caution">
    <text evidence="4">The sequence shown here is derived from an EMBL/GenBank/DDBJ whole genome shotgun (WGS) entry which is preliminary data.</text>
</comment>
<feature type="domain" description="Glycosyltransferase 2-like" evidence="3">
    <location>
        <begin position="835"/>
        <end position="1004"/>
    </location>
</feature>
<dbReference type="InterPro" id="IPR001296">
    <property type="entry name" value="Glyco_trans_1"/>
</dbReference>
<organism evidence="4 5">
    <name type="scientific">Marinicella sediminis</name>
    <dbReference type="NCBI Taxonomy" id="1792834"/>
    <lineage>
        <taxon>Bacteria</taxon>
        <taxon>Pseudomonadati</taxon>
        <taxon>Pseudomonadota</taxon>
        <taxon>Gammaproteobacteria</taxon>
        <taxon>Lysobacterales</taxon>
        <taxon>Marinicellaceae</taxon>
        <taxon>Marinicella</taxon>
    </lineage>
</organism>
<feature type="domain" description="Glycosyl transferase family 1" evidence="2">
    <location>
        <begin position="419"/>
        <end position="570"/>
    </location>
</feature>
<feature type="coiled-coil region" evidence="1">
    <location>
        <begin position="641"/>
        <end position="745"/>
    </location>
</feature>
<dbReference type="PANTHER" id="PTHR43179:SF7">
    <property type="entry name" value="RHAMNOSYLTRANSFERASE WBBL"/>
    <property type="match status" value="1"/>
</dbReference>
<dbReference type="Gene3D" id="3.90.550.10">
    <property type="entry name" value="Spore Coat Polysaccharide Biosynthesis Protein SpsA, Chain A"/>
    <property type="match status" value="1"/>
</dbReference>
<evidence type="ECO:0000259" key="2">
    <source>
        <dbReference type="Pfam" id="PF00534"/>
    </source>
</evidence>
<keyword evidence="5" id="KW-1185">Reference proteome</keyword>
<dbReference type="EC" id="2.4.-.-" evidence="4"/>
<keyword evidence="4" id="KW-0808">Transferase</keyword>
<dbReference type="Pfam" id="PF00535">
    <property type="entry name" value="Glycos_transf_2"/>
    <property type="match status" value="1"/>
</dbReference>
<keyword evidence="1" id="KW-0175">Coiled coil</keyword>
<dbReference type="PANTHER" id="PTHR43179">
    <property type="entry name" value="RHAMNOSYLTRANSFERASE WBBL"/>
    <property type="match status" value="1"/>
</dbReference>
<name>A0ABV7JEE6_9GAMM</name>
<evidence type="ECO:0000313" key="5">
    <source>
        <dbReference type="Proteomes" id="UP001595533"/>
    </source>
</evidence>
<sequence>MIENAHLVYYNSPESVSAKDCWHTDHPVCDDVLFDLIRQHVSGESIIVVINAAADLPAYWLQRLLQPLHNHPEACWSSCLTTGVYQLSPLNCDTSFQGSTTELDHVVFLRQGSGAFLSDHYNPHAFAVRNKSHLQSPEQVYVASNLFIEPMGESALSGAAAPDTGDQNPLPAHPLATLQWYLQSQQSSGQTLSYPGLNKQPSVLHVVMDWGGGVHHWLKSFIRQLPQLNHYVLVSHGEFYRQQHGEKFTLCWAGTQDVIQEFHFSQPIDATCVHHPEYQQMLKTIQHNYDIKAMVVSTMIGHAMDCLNTGLPTMRVLHDYFPQWPSLNARLDRELDEAAIEQALQDTVDEPFGSISREQWQHWQAAHEQLLDQPNIKVVAPDHSVIDHTSRLNHPNSMRHAQVIPHGADLLKPINYQAESTPFRILVLGRLSRSKGTDLLHPLIQQLNADTDIEFILLGSGREGAAFDCYEQVHVIKDYQTDELVQQVSGLSPQLALIPAETAETFSYTLSELLMLGLPILATAVGALKNRIEPGKNGLLVKPQVAVIKSQIEELRKDHNRLEQLASGARSAVHHSLPDMAAAYEKLFDEMSLTASATPNSGLLINDRLADQVMANQSHRLRLKARIDELQSELEDRTAWAQQQSEQVEHLELNIELERKEQKKLHQTIVKQQQDYRQKEQQLHDSIEQQNQTRLQLEAQQSNNLQLQEQLENLHESLQQQQQQHNELSRKLDELNQQYNAIVQSSSWRITRPIRVIVRFLRHRKNALAFRFRQLTGLPKRVNNSLKTRGLKQTTQLAVNKLKKQPPPDSVKPAGPISETFGPLSLNTSDAPLVSVIIPVYNHYQHTHHCLQSLAVLPDSTAFEVIVIDDCSTDDTAINLQQISGITAHTQAQNGGFIESCNTGASLAKGEYVLFLNNDTEVRPGWLDTLVNTFSQFPDAGLVGSQLIYPDGRLQEAGGIVFADASGWNYGRLDKPDLPAYQHLREVTYCSGASILIKRALFNQLGQFDRRYKPAYYEDTDLAFAVRKAGLKVYYQPLSQVIHFEGISSGTDLTSGTKKYQVINQQKFLDKWQAELQQQPQPGTDIEICRFQNQPPRVLIFDACTPTPDQDSGSLRMYNLMQILTELGYQVSFIPENMAHFAQYTRDLQALGVECIYAPQYSTPMEYLKDKGQYFQVVVLSRYYVAAPLMASIRSYCPSARLWFDTVDLHYLRELRMAEVAEDESLIKAARKTKQQELGVARGCDTTLVVSPYEQQVLAEEVPELQVEVISNIHEVYGSRYGFSERRDILFIGGYQHTPNVDGILWFADDILPLITKQIPELTLHIVGSKAPPEVEQLGQRPNIQFHGFVEDIDPLMQKTRIAVAPLRFGAGVKGKVNMSMSHGQPVVGTRVAVEGMHTTHRKDVMMADEASAFAQHVVELYQDPDLWAQVSQGGLENVQRWFSFEAAKAQIEKLLTGSH</sequence>
<dbReference type="InterPro" id="IPR029044">
    <property type="entry name" value="Nucleotide-diphossugar_trans"/>
</dbReference>
<dbReference type="Gene3D" id="3.40.50.2000">
    <property type="entry name" value="Glycogen Phosphorylase B"/>
    <property type="match status" value="3"/>
</dbReference>
<dbReference type="CDD" id="cd03801">
    <property type="entry name" value="GT4_PimA-like"/>
    <property type="match status" value="1"/>
</dbReference>
<dbReference type="CDD" id="cd04186">
    <property type="entry name" value="GT_2_like_c"/>
    <property type="match status" value="1"/>
</dbReference>
<protein>
    <submittedName>
        <fullName evidence="4">Glycosyltransferase</fullName>
        <ecNumber evidence="4">2.4.-.-</ecNumber>
    </submittedName>
</protein>
<reference evidence="5" key="1">
    <citation type="journal article" date="2019" name="Int. J. Syst. Evol. Microbiol.">
        <title>The Global Catalogue of Microorganisms (GCM) 10K type strain sequencing project: providing services to taxonomists for standard genome sequencing and annotation.</title>
        <authorList>
            <consortium name="The Broad Institute Genomics Platform"/>
            <consortium name="The Broad Institute Genome Sequencing Center for Infectious Disease"/>
            <person name="Wu L."/>
            <person name="Ma J."/>
        </authorList>
    </citation>
    <scope>NUCLEOTIDE SEQUENCE [LARGE SCALE GENOMIC DNA]</scope>
    <source>
        <strain evidence="5">KCTC 42953</strain>
    </source>
</reference>
<dbReference type="Pfam" id="PF00534">
    <property type="entry name" value="Glycos_transf_1"/>
    <property type="match status" value="1"/>
</dbReference>
<accession>A0ABV7JEE6</accession>
<evidence type="ECO:0000256" key="1">
    <source>
        <dbReference type="SAM" id="Coils"/>
    </source>
</evidence>
<dbReference type="RefSeq" id="WP_077412009.1">
    <property type="nucleotide sequence ID" value="NZ_JBHRTS010000006.1"/>
</dbReference>
<proteinExistence type="predicted"/>
<evidence type="ECO:0000313" key="4">
    <source>
        <dbReference type="EMBL" id="MFC3195056.1"/>
    </source>
</evidence>
<dbReference type="EMBL" id="JBHRTS010000006">
    <property type="protein sequence ID" value="MFC3195056.1"/>
    <property type="molecule type" value="Genomic_DNA"/>
</dbReference>
<gene>
    <name evidence="4" type="ORF">ACFODZ_12460</name>
</gene>
<dbReference type="SUPFAM" id="SSF53448">
    <property type="entry name" value="Nucleotide-diphospho-sugar transferases"/>
    <property type="match status" value="1"/>
</dbReference>
<dbReference type="Pfam" id="PF13692">
    <property type="entry name" value="Glyco_trans_1_4"/>
    <property type="match status" value="1"/>
</dbReference>
<dbReference type="SUPFAM" id="SSF53756">
    <property type="entry name" value="UDP-Glycosyltransferase/glycogen phosphorylase"/>
    <property type="match status" value="2"/>
</dbReference>
<dbReference type="InterPro" id="IPR001173">
    <property type="entry name" value="Glyco_trans_2-like"/>
</dbReference>
<evidence type="ECO:0000259" key="3">
    <source>
        <dbReference type="Pfam" id="PF00535"/>
    </source>
</evidence>
<keyword evidence="4" id="KW-0328">Glycosyltransferase</keyword>